<name>A0A9W9UT69_9EURO</name>
<feature type="region of interest" description="Disordered" evidence="1">
    <location>
        <begin position="27"/>
        <end position="73"/>
    </location>
</feature>
<reference evidence="2" key="2">
    <citation type="journal article" date="2023" name="IMA Fungus">
        <title>Comparative genomic study of the Penicillium genus elucidates a diverse pangenome and 15 lateral gene transfer events.</title>
        <authorList>
            <person name="Petersen C."/>
            <person name="Sorensen T."/>
            <person name="Nielsen M.R."/>
            <person name="Sondergaard T.E."/>
            <person name="Sorensen J.L."/>
            <person name="Fitzpatrick D.A."/>
            <person name="Frisvad J.C."/>
            <person name="Nielsen K.L."/>
        </authorList>
    </citation>
    <scope>NUCLEOTIDE SEQUENCE</scope>
    <source>
        <strain evidence="2">IBT 3081</strain>
    </source>
</reference>
<sequence length="73" mass="8476">MTNELAKDSRAEEMKIIQSINALLNPEEQEAYMEHQTDDSISRERGPERMDRPQHNHTHDAPVQRSNENSTNC</sequence>
<accession>A0A9W9UT69</accession>
<protein>
    <submittedName>
        <fullName evidence="2">Uncharacterized protein</fullName>
    </submittedName>
</protein>
<evidence type="ECO:0000313" key="2">
    <source>
        <dbReference type="EMBL" id="KAJ5356457.1"/>
    </source>
</evidence>
<dbReference type="AlphaFoldDB" id="A0A9W9UT69"/>
<evidence type="ECO:0000256" key="1">
    <source>
        <dbReference type="SAM" id="MobiDB-lite"/>
    </source>
</evidence>
<dbReference type="Proteomes" id="UP001147752">
    <property type="component" value="Unassembled WGS sequence"/>
</dbReference>
<comment type="caution">
    <text evidence="2">The sequence shown here is derived from an EMBL/GenBank/DDBJ whole genome shotgun (WGS) entry which is preliminary data.</text>
</comment>
<dbReference type="GeneID" id="81467972"/>
<proteinExistence type="predicted"/>
<keyword evidence="3" id="KW-1185">Reference proteome</keyword>
<dbReference type="RefSeq" id="XP_056574604.1">
    <property type="nucleotide sequence ID" value="XM_056728789.1"/>
</dbReference>
<gene>
    <name evidence="2" type="ORF">N7517_011066</name>
</gene>
<organism evidence="2 3">
    <name type="scientific">Penicillium concentricum</name>
    <dbReference type="NCBI Taxonomy" id="293559"/>
    <lineage>
        <taxon>Eukaryota</taxon>
        <taxon>Fungi</taxon>
        <taxon>Dikarya</taxon>
        <taxon>Ascomycota</taxon>
        <taxon>Pezizomycotina</taxon>
        <taxon>Eurotiomycetes</taxon>
        <taxon>Eurotiomycetidae</taxon>
        <taxon>Eurotiales</taxon>
        <taxon>Aspergillaceae</taxon>
        <taxon>Penicillium</taxon>
    </lineage>
</organism>
<dbReference type="EMBL" id="JAPZBT010000006">
    <property type="protein sequence ID" value="KAJ5356457.1"/>
    <property type="molecule type" value="Genomic_DNA"/>
</dbReference>
<reference evidence="2" key="1">
    <citation type="submission" date="2022-12" db="EMBL/GenBank/DDBJ databases">
        <authorList>
            <person name="Petersen C."/>
        </authorList>
    </citation>
    <scope>NUCLEOTIDE SEQUENCE</scope>
    <source>
        <strain evidence="2">IBT 3081</strain>
    </source>
</reference>
<feature type="compositionally biased region" description="Basic and acidic residues" evidence="1">
    <location>
        <begin position="32"/>
        <end position="62"/>
    </location>
</feature>
<evidence type="ECO:0000313" key="3">
    <source>
        <dbReference type="Proteomes" id="UP001147752"/>
    </source>
</evidence>
<feature type="compositionally biased region" description="Polar residues" evidence="1">
    <location>
        <begin position="64"/>
        <end position="73"/>
    </location>
</feature>